<dbReference type="Proteomes" id="UP000192674">
    <property type="component" value="Unassembled WGS sequence"/>
</dbReference>
<dbReference type="AlphaFoldDB" id="A0A1W2BPV1"/>
<dbReference type="InterPro" id="IPR013078">
    <property type="entry name" value="His_Pase_superF_clade-1"/>
</dbReference>
<dbReference type="PANTHER" id="PTHR20935:SF0">
    <property type="entry name" value="SERINE_THREONINE-PROTEIN PHOSPHATASE PGAM5, MITOCHONDRIAL"/>
    <property type="match status" value="1"/>
</dbReference>
<gene>
    <name evidence="2" type="ORF">SAMN05661093_01867</name>
</gene>
<dbReference type="PANTHER" id="PTHR20935">
    <property type="entry name" value="PHOSPHOGLYCERATE MUTASE-RELATED"/>
    <property type="match status" value="1"/>
</dbReference>
<sequence length="206" mass="22886">MGSRYLFLTRHGEALPDETTLTEAGCRQATQLGQRLKQVPLDAVYHGPRSRTEQTAKLIAEQVGDVPVQSVEAAGDYIPYVPTRDELPEDSADVLLSFLSQFTILERQRGAKLVKEATALFTGPVDGGQDRYELLVTHNYLAGWLVNQAQGSPAWRWLALDHANAALTIIRYTPERAPSLLVFNDMGHLPADLRWTGFPGEFQRLA</sequence>
<evidence type="ECO:0000313" key="3">
    <source>
        <dbReference type="Proteomes" id="UP000192674"/>
    </source>
</evidence>
<dbReference type="RefSeq" id="WP_033387252.1">
    <property type="nucleotide sequence ID" value="NZ_FWXV01000001.1"/>
</dbReference>
<dbReference type="CDD" id="cd07067">
    <property type="entry name" value="HP_PGM_like"/>
    <property type="match status" value="1"/>
</dbReference>
<name>A0A1W2BPV1_KIBAR</name>
<dbReference type="EMBL" id="FWXV01000001">
    <property type="protein sequence ID" value="SMC74588.1"/>
    <property type="molecule type" value="Genomic_DNA"/>
</dbReference>
<dbReference type="Pfam" id="PF00300">
    <property type="entry name" value="His_Phos_1"/>
    <property type="match status" value="1"/>
</dbReference>
<keyword evidence="3" id="KW-1185">Reference proteome</keyword>
<dbReference type="InterPro" id="IPR051021">
    <property type="entry name" value="Mito_Ser/Thr_phosphatase"/>
</dbReference>
<evidence type="ECO:0000313" key="2">
    <source>
        <dbReference type="EMBL" id="SMC74588.1"/>
    </source>
</evidence>
<dbReference type="InterPro" id="IPR029033">
    <property type="entry name" value="His_PPase_superfam"/>
</dbReference>
<reference evidence="2 3" key="1">
    <citation type="submission" date="2017-04" db="EMBL/GenBank/DDBJ databases">
        <authorList>
            <person name="Afonso C.L."/>
            <person name="Miller P.J."/>
            <person name="Scott M.A."/>
            <person name="Spackman E."/>
            <person name="Goraichik I."/>
            <person name="Dimitrov K.M."/>
            <person name="Suarez D.L."/>
            <person name="Swayne D.E."/>
        </authorList>
    </citation>
    <scope>NUCLEOTIDE SEQUENCE [LARGE SCALE GENOMIC DNA]</scope>
    <source>
        <strain evidence="2 3">DSM 43828</strain>
    </source>
</reference>
<keyword evidence="1" id="KW-0378">Hydrolase</keyword>
<organism evidence="2 3">
    <name type="scientific">Kibdelosporangium aridum</name>
    <dbReference type="NCBI Taxonomy" id="2030"/>
    <lineage>
        <taxon>Bacteria</taxon>
        <taxon>Bacillati</taxon>
        <taxon>Actinomycetota</taxon>
        <taxon>Actinomycetes</taxon>
        <taxon>Pseudonocardiales</taxon>
        <taxon>Pseudonocardiaceae</taxon>
        <taxon>Kibdelosporangium</taxon>
    </lineage>
</organism>
<proteinExistence type="predicted"/>
<dbReference type="Gene3D" id="3.40.50.1240">
    <property type="entry name" value="Phosphoglycerate mutase-like"/>
    <property type="match status" value="1"/>
</dbReference>
<dbReference type="SUPFAM" id="SSF53254">
    <property type="entry name" value="Phosphoglycerate mutase-like"/>
    <property type="match status" value="1"/>
</dbReference>
<dbReference type="OrthoDB" id="9800841at2"/>
<dbReference type="GO" id="GO:0016787">
    <property type="term" value="F:hydrolase activity"/>
    <property type="evidence" value="ECO:0007669"/>
    <property type="project" value="UniProtKB-KW"/>
</dbReference>
<accession>A0A1W2BPV1</accession>
<evidence type="ECO:0000256" key="1">
    <source>
        <dbReference type="ARBA" id="ARBA00022801"/>
    </source>
</evidence>
<protein>
    <submittedName>
        <fullName evidence="2">Probable phosphoglycerate mutase</fullName>
    </submittedName>
</protein>